<dbReference type="InterPro" id="IPR038444">
    <property type="entry name" value="DUF465_sf"/>
</dbReference>
<dbReference type="Gene3D" id="6.10.280.50">
    <property type="match status" value="1"/>
</dbReference>
<sequence length="51" mass="5917">MQSTHHQALETKHATLDRRIHAETQRPLPDATILADLKKQKLRLKEEMSSL</sequence>
<reference evidence="3 4" key="1">
    <citation type="submission" date="2016-10" db="EMBL/GenBank/DDBJ databases">
        <authorList>
            <person name="Varghese N."/>
            <person name="Submissions S."/>
        </authorList>
    </citation>
    <scope>NUCLEOTIDE SEQUENCE [LARGE SCALE GENOMIC DNA]</scope>
    <source>
        <strain evidence="3 4">S7-754</strain>
    </source>
</reference>
<dbReference type="EMBL" id="WSUT01000005">
    <property type="protein sequence ID" value="MWC44348.1"/>
    <property type="molecule type" value="Genomic_DNA"/>
</dbReference>
<evidence type="ECO:0000313" key="5">
    <source>
        <dbReference type="Proteomes" id="UP000436801"/>
    </source>
</evidence>
<keyword evidence="4" id="KW-1185">Reference proteome</keyword>
<feature type="compositionally biased region" description="Basic and acidic residues" evidence="1">
    <location>
        <begin position="7"/>
        <end position="24"/>
    </location>
</feature>
<reference evidence="2 5" key="2">
    <citation type="submission" date="2019-12" db="EMBL/GenBank/DDBJ databases">
        <authorList>
            <person name="Zheng J."/>
        </authorList>
    </citation>
    <scope>NUCLEOTIDE SEQUENCE [LARGE SCALE GENOMIC DNA]</scope>
    <source>
        <strain evidence="2 5">DSM 27347</strain>
    </source>
</reference>
<dbReference type="Proteomes" id="UP000323502">
    <property type="component" value="Unassembled WGS sequence"/>
</dbReference>
<dbReference type="AlphaFoldDB" id="A0A1G7I874"/>
<evidence type="ECO:0000256" key="1">
    <source>
        <dbReference type="SAM" id="MobiDB-lite"/>
    </source>
</evidence>
<evidence type="ECO:0000313" key="2">
    <source>
        <dbReference type="EMBL" id="MWC44348.1"/>
    </source>
</evidence>
<name>A0A1G7I874_9SPHN</name>
<protein>
    <submittedName>
        <fullName evidence="2">DUF465 domain-containing protein</fullName>
    </submittedName>
</protein>
<proteinExistence type="predicted"/>
<accession>A0A1G7I874</accession>
<dbReference type="OrthoDB" id="7392037at2"/>
<feature type="region of interest" description="Disordered" evidence="1">
    <location>
        <begin position="1"/>
        <end position="31"/>
    </location>
</feature>
<dbReference type="Proteomes" id="UP000436801">
    <property type="component" value="Unassembled WGS sequence"/>
</dbReference>
<evidence type="ECO:0000313" key="3">
    <source>
        <dbReference type="EMBL" id="SDF08931.1"/>
    </source>
</evidence>
<evidence type="ECO:0000313" key="4">
    <source>
        <dbReference type="Proteomes" id="UP000323502"/>
    </source>
</evidence>
<dbReference type="Pfam" id="PF04325">
    <property type="entry name" value="DUF465"/>
    <property type="match status" value="1"/>
</dbReference>
<gene>
    <name evidence="2" type="ORF">GQR91_11895</name>
    <name evidence="3" type="ORF">SAMN05216557_102151</name>
</gene>
<organism evidence="3 4">
    <name type="scientific">Sphingomonas carotinifaciens</name>
    <dbReference type="NCBI Taxonomy" id="1166323"/>
    <lineage>
        <taxon>Bacteria</taxon>
        <taxon>Pseudomonadati</taxon>
        <taxon>Pseudomonadota</taxon>
        <taxon>Alphaproteobacteria</taxon>
        <taxon>Sphingomonadales</taxon>
        <taxon>Sphingomonadaceae</taxon>
        <taxon>Sphingomonas</taxon>
    </lineage>
</organism>
<dbReference type="RefSeq" id="WP_112382651.1">
    <property type="nucleotide sequence ID" value="NZ_CP178397.1"/>
</dbReference>
<dbReference type="EMBL" id="FNBI01000002">
    <property type="protein sequence ID" value="SDF08931.1"/>
    <property type="molecule type" value="Genomic_DNA"/>
</dbReference>
<dbReference type="InterPro" id="IPR007420">
    <property type="entry name" value="DUF465"/>
</dbReference>